<feature type="region of interest" description="Disordered" evidence="1">
    <location>
        <begin position="1"/>
        <end position="23"/>
    </location>
</feature>
<feature type="non-terminal residue" evidence="2">
    <location>
        <position position="1"/>
    </location>
</feature>
<reference evidence="2" key="1">
    <citation type="journal article" date="2014" name="Front. Microbiol.">
        <title>High frequency of phylogenetically diverse reductive dehalogenase-homologous genes in deep subseafloor sedimentary metagenomes.</title>
        <authorList>
            <person name="Kawai M."/>
            <person name="Futagami T."/>
            <person name="Toyoda A."/>
            <person name="Takaki Y."/>
            <person name="Nishi S."/>
            <person name="Hori S."/>
            <person name="Arai W."/>
            <person name="Tsubouchi T."/>
            <person name="Morono Y."/>
            <person name="Uchiyama I."/>
            <person name="Ito T."/>
            <person name="Fujiyama A."/>
            <person name="Inagaki F."/>
            <person name="Takami H."/>
        </authorList>
    </citation>
    <scope>NUCLEOTIDE SEQUENCE</scope>
    <source>
        <strain evidence="2">Expedition CK06-06</strain>
    </source>
</reference>
<accession>X0ZQV6</accession>
<feature type="compositionally biased region" description="Basic and acidic residues" evidence="1">
    <location>
        <begin position="1"/>
        <end position="11"/>
    </location>
</feature>
<organism evidence="2">
    <name type="scientific">marine sediment metagenome</name>
    <dbReference type="NCBI Taxonomy" id="412755"/>
    <lineage>
        <taxon>unclassified sequences</taxon>
        <taxon>metagenomes</taxon>
        <taxon>ecological metagenomes</taxon>
    </lineage>
</organism>
<evidence type="ECO:0000313" key="2">
    <source>
        <dbReference type="EMBL" id="GAG50616.1"/>
    </source>
</evidence>
<gene>
    <name evidence="2" type="ORF">S01H1_77379</name>
</gene>
<sequence length="44" mass="5069">RAGESRDKIEVGENTEFESIYDREGRQTQCDTIKVGNQEFTTCQ</sequence>
<comment type="caution">
    <text evidence="2">The sequence shown here is derived from an EMBL/GenBank/DDBJ whole genome shotgun (WGS) entry which is preliminary data.</text>
</comment>
<dbReference type="AlphaFoldDB" id="X0ZQV6"/>
<protein>
    <submittedName>
        <fullName evidence="2">Uncharacterized protein</fullName>
    </submittedName>
</protein>
<proteinExistence type="predicted"/>
<name>X0ZQV6_9ZZZZ</name>
<evidence type="ECO:0000256" key="1">
    <source>
        <dbReference type="SAM" id="MobiDB-lite"/>
    </source>
</evidence>
<dbReference type="EMBL" id="BARS01051998">
    <property type="protein sequence ID" value="GAG50616.1"/>
    <property type="molecule type" value="Genomic_DNA"/>
</dbReference>